<comment type="subcellular location">
    <subcellularLocation>
        <location evidence="1 9">Cell outer membrane</location>
        <topology evidence="1 9">Multi-pass membrane protein</topology>
    </subcellularLocation>
</comment>
<organism evidence="16 17">
    <name type="scientific">Alterisphingorhabdus coralli</name>
    <dbReference type="NCBI Taxonomy" id="3071408"/>
    <lineage>
        <taxon>Bacteria</taxon>
        <taxon>Pseudomonadati</taxon>
        <taxon>Pseudomonadota</taxon>
        <taxon>Alphaproteobacteria</taxon>
        <taxon>Sphingomonadales</taxon>
        <taxon>Sphingomonadaceae</taxon>
        <taxon>Alterisphingorhabdus (ex Yan et al. 2024)</taxon>
    </lineage>
</organism>
<accession>A0AA97I1A9</accession>
<keyword evidence="17" id="KW-1185">Reference proteome</keyword>
<feature type="domain" description="TonB-dependent receptor plug" evidence="15">
    <location>
        <begin position="84"/>
        <end position="184"/>
    </location>
</feature>
<dbReference type="Proteomes" id="UP001302429">
    <property type="component" value="Chromosome"/>
</dbReference>
<feature type="domain" description="TonB-dependent receptor-like beta-barrel" evidence="14">
    <location>
        <begin position="404"/>
        <end position="836"/>
    </location>
</feature>
<evidence type="ECO:0000256" key="1">
    <source>
        <dbReference type="ARBA" id="ARBA00004571"/>
    </source>
</evidence>
<dbReference type="NCBIfam" id="TIGR01782">
    <property type="entry name" value="TonB-Xanth-Caul"/>
    <property type="match status" value="1"/>
</dbReference>
<evidence type="ECO:0000256" key="2">
    <source>
        <dbReference type="ARBA" id="ARBA00022448"/>
    </source>
</evidence>
<dbReference type="PROSITE" id="PS00430">
    <property type="entry name" value="TONB_DEPENDENT_REC_1"/>
    <property type="match status" value="1"/>
</dbReference>
<evidence type="ECO:0000256" key="12">
    <source>
        <dbReference type="SAM" id="MobiDB-lite"/>
    </source>
</evidence>
<evidence type="ECO:0000256" key="4">
    <source>
        <dbReference type="ARBA" id="ARBA00022692"/>
    </source>
</evidence>
<evidence type="ECO:0000256" key="10">
    <source>
        <dbReference type="PROSITE-ProRule" id="PRU10143"/>
    </source>
</evidence>
<dbReference type="Gene3D" id="2.170.130.10">
    <property type="entry name" value="TonB-dependent receptor, plug domain"/>
    <property type="match status" value="1"/>
</dbReference>
<dbReference type="RefSeq" id="WP_317081891.1">
    <property type="nucleotide sequence ID" value="NZ_CP136594.1"/>
</dbReference>
<keyword evidence="2 9" id="KW-0813">Transport</keyword>
<dbReference type="InterPro" id="IPR037066">
    <property type="entry name" value="Plug_dom_sf"/>
</dbReference>
<evidence type="ECO:0000256" key="7">
    <source>
        <dbReference type="ARBA" id="ARBA00023136"/>
    </source>
</evidence>
<feature type="short sequence motif" description="TonB box" evidence="10">
    <location>
        <begin position="60"/>
        <end position="66"/>
    </location>
</feature>
<evidence type="ECO:0000256" key="3">
    <source>
        <dbReference type="ARBA" id="ARBA00022452"/>
    </source>
</evidence>
<feature type="region of interest" description="Disordered" evidence="12">
    <location>
        <begin position="28"/>
        <end position="56"/>
    </location>
</feature>
<feature type="signal peptide" evidence="13">
    <location>
        <begin position="1"/>
        <end position="27"/>
    </location>
</feature>
<evidence type="ECO:0000256" key="8">
    <source>
        <dbReference type="ARBA" id="ARBA00023237"/>
    </source>
</evidence>
<keyword evidence="6 10" id="KW-0798">TonB box</keyword>
<evidence type="ECO:0000256" key="5">
    <source>
        <dbReference type="ARBA" id="ARBA00022729"/>
    </source>
</evidence>
<dbReference type="InterPro" id="IPR010916">
    <property type="entry name" value="TonB_box_CS"/>
</dbReference>
<feature type="chain" id="PRO_5041665652" evidence="13">
    <location>
        <begin position="28"/>
        <end position="870"/>
    </location>
</feature>
<proteinExistence type="inferred from homology"/>
<dbReference type="Pfam" id="PF07715">
    <property type="entry name" value="Plug"/>
    <property type="match status" value="1"/>
</dbReference>
<keyword evidence="3 9" id="KW-1134">Transmembrane beta strand</keyword>
<keyword evidence="8 9" id="KW-0998">Cell outer membrane</keyword>
<dbReference type="SUPFAM" id="SSF56935">
    <property type="entry name" value="Porins"/>
    <property type="match status" value="1"/>
</dbReference>
<dbReference type="InterPro" id="IPR039426">
    <property type="entry name" value="TonB-dep_rcpt-like"/>
</dbReference>
<evidence type="ECO:0000259" key="15">
    <source>
        <dbReference type="Pfam" id="PF07715"/>
    </source>
</evidence>
<feature type="compositionally biased region" description="Acidic residues" evidence="12">
    <location>
        <begin position="31"/>
        <end position="51"/>
    </location>
</feature>
<dbReference type="PANTHER" id="PTHR40980">
    <property type="entry name" value="PLUG DOMAIN-CONTAINING PROTEIN"/>
    <property type="match status" value="1"/>
</dbReference>
<comment type="similarity">
    <text evidence="9 11">Belongs to the TonB-dependent receptor family.</text>
</comment>
<reference evidence="16 17" key="1">
    <citation type="submission" date="2023-10" db="EMBL/GenBank/DDBJ databases">
        <title>Complete genome sequence of a Sphingomonadaceae bacterium.</title>
        <authorList>
            <person name="Yan C."/>
        </authorList>
    </citation>
    <scope>NUCLEOTIDE SEQUENCE [LARGE SCALE GENOMIC DNA]</scope>
    <source>
        <strain evidence="16 17">SCSIO 66989</strain>
    </source>
</reference>
<dbReference type="InterPro" id="IPR036942">
    <property type="entry name" value="Beta-barrel_TonB_sf"/>
</dbReference>
<dbReference type="Gene3D" id="2.40.170.20">
    <property type="entry name" value="TonB-dependent receptor, beta-barrel domain"/>
    <property type="match status" value="1"/>
</dbReference>
<evidence type="ECO:0000256" key="6">
    <source>
        <dbReference type="ARBA" id="ARBA00023077"/>
    </source>
</evidence>
<dbReference type="GO" id="GO:0009279">
    <property type="term" value="C:cell outer membrane"/>
    <property type="evidence" value="ECO:0007669"/>
    <property type="project" value="UniProtKB-SubCell"/>
</dbReference>
<evidence type="ECO:0000256" key="9">
    <source>
        <dbReference type="PROSITE-ProRule" id="PRU01360"/>
    </source>
</evidence>
<keyword evidence="5 13" id="KW-0732">Signal</keyword>
<keyword evidence="16" id="KW-0675">Receptor</keyword>
<dbReference type="KEGG" id="acoa:RB602_00320"/>
<dbReference type="Pfam" id="PF00593">
    <property type="entry name" value="TonB_dep_Rec_b-barrel"/>
    <property type="match status" value="1"/>
</dbReference>
<sequence length="870" mass="97503">MRKQHFYRILGGSLIAMAWTMAVPAQAADNGDSENAEDNIEQNETAEDASGEEGIIQGETIVVTGTRARGREELNKKVERDVVSDSLSQDEIAAVPDFNVADALRRIPGVAAEFDEDEGRFVNVRGIDANLNYVTFDGIGVPSSGSFGGGGRNVNIEFFPSTAVKRLDVYKTFTPDMDGSSIGGYVDVVTRSAFDSDDPTFLVARVTGSYFTANDIAEDSDEQEQAFRLESTFSQRFGAEDEFGIVLTGLYGQRPREQDRLFTVGGIENRFDNVTPPTRFDSSLTSNNQERYGGNGKFEYSKNDVYASVGGYFYRQQENEVRYRNNLRFSANDLIETGPDQAQLANGRMELNFDDFPIRTQGFGVQGHFEALIGDRVNFDADIGWAEQNFDHDTPALVFRTPFVPELGVDIDASTTVPTRSTFNDPSYFRDPENYALSFIRQRDLNTDEQVLNALMNIGYNNLAGDRGFGFKTGIAYRNLERVRDNEEFRFSADEFNELSANTSLAPLLANDNFTSDYSPDAFLFYDGQAVNAFFDSLNIPRDDRRSTTPDFNYEEDIIGAYGMVTYRTDNLDIIAGVRYEHTDFRAGAQAEVQAVSGSFDNFLPSINVKWELANNLFLRGAYSRTLGRPNPNDLAVTTIDTPAEETDEGIRRIRRGNPDLQPRISDNFDLSLEYYFNNGEGLLSAAIFRKEIDGDIFFTETEGELDGEPVIFAQNTNASNSMVQGLELQAYVGTMPFLPPVLQGLGFSGNVTFLDGETTFLDGTTLDRRIRQADLIANASLFYNTGDFEARVVYNYTDDFLIRANRTDDGFEQIDASLRYYITDNFLVSLEGRNLTNSRRRQWTGENFDLLFGETIIGRQFHLGLTFRY</sequence>
<evidence type="ECO:0000313" key="17">
    <source>
        <dbReference type="Proteomes" id="UP001302429"/>
    </source>
</evidence>
<keyword evidence="7 9" id="KW-0472">Membrane</keyword>
<dbReference type="InterPro" id="IPR010104">
    <property type="entry name" value="TonB_rcpt_bac"/>
</dbReference>
<gene>
    <name evidence="16" type="ORF">RB602_00320</name>
</gene>
<dbReference type="PANTHER" id="PTHR40980:SF4">
    <property type="entry name" value="TONB-DEPENDENT RECEPTOR-LIKE BETA-BARREL DOMAIN-CONTAINING PROTEIN"/>
    <property type="match status" value="1"/>
</dbReference>
<evidence type="ECO:0000259" key="14">
    <source>
        <dbReference type="Pfam" id="PF00593"/>
    </source>
</evidence>
<dbReference type="AlphaFoldDB" id="A0AA97I1A9"/>
<keyword evidence="4 9" id="KW-0812">Transmembrane</keyword>
<evidence type="ECO:0000256" key="11">
    <source>
        <dbReference type="RuleBase" id="RU003357"/>
    </source>
</evidence>
<name>A0AA97I1A9_9SPHN</name>
<protein>
    <submittedName>
        <fullName evidence="16">TonB-dependent receptor</fullName>
    </submittedName>
</protein>
<dbReference type="InterPro" id="IPR012910">
    <property type="entry name" value="Plug_dom"/>
</dbReference>
<evidence type="ECO:0000256" key="13">
    <source>
        <dbReference type="SAM" id="SignalP"/>
    </source>
</evidence>
<dbReference type="EMBL" id="CP136594">
    <property type="protein sequence ID" value="WOE75198.1"/>
    <property type="molecule type" value="Genomic_DNA"/>
</dbReference>
<dbReference type="PROSITE" id="PS52016">
    <property type="entry name" value="TONB_DEPENDENT_REC_3"/>
    <property type="match status" value="1"/>
</dbReference>
<dbReference type="InterPro" id="IPR000531">
    <property type="entry name" value="Beta-barrel_TonB"/>
</dbReference>
<evidence type="ECO:0000313" key="16">
    <source>
        <dbReference type="EMBL" id="WOE75198.1"/>
    </source>
</evidence>